<reference evidence="2" key="2">
    <citation type="submission" date="2016-06" db="EMBL/GenBank/DDBJ databases">
        <authorList>
            <person name="Kjaerup R.B."/>
            <person name="Dalgaard T.S."/>
            <person name="Juul-Madsen H.R."/>
        </authorList>
    </citation>
    <scope>NUCLEOTIDE SEQUENCE [LARGE SCALE GENOMIC DNA]</scope>
    <source>
        <strain evidence="2">CECT 7223</strain>
    </source>
</reference>
<gene>
    <name evidence="1" type="ORF">ACED57_19180</name>
    <name evidence="2" type="ORF">VAT7223_04282</name>
</gene>
<dbReference type="RefSeq" id="WP_065680359.1">
    <property type="nucleotide sequence ID" value="NZ_AP025460.1"/>
</dbReference>
<name>A0A1C3J4L0_9VIBR</name>
<proteinExistence type="predicted"/>
<dbReference type="NCBIfam" id="NF045780">
    <property type="entry name" value="TrlF_fam_ATP"/>
    <property type="match status" value="1"/>
</dbReference>
<dbReference type="SUPFAM" id="SSF52540">
    <property type="entry name" value="P-loop containing nucleoside triphosphate hydrolases"/>
    <property type="match status" value="1"/>
</dbReference>
<dbReference type="EMBL" id="FLQP01000096">
    <property type="protein sequence ID" value="SBS68595.1"/>
    <property type="molecule type" value="Genomic_DNA"/>
</dbReference>
<dbReference type="EMBL" id="JBGOOL010000067">
    <property type="protein sequence ID" value="MEZ8055248.1"/>
    <property type="molecule type" value="Genomic_DNA"/>
</dbReference>
<dbReference type="Proteomes" id="UP000092876">
    <property type="component" value="Unassembled WGS sequence"/>
</dbReference>
<evidence type="ECO:0000313" key="2">
    <source>
        <dbReference type="EMBL" id="SBS68595.1"/>
    </source>
</evidence>
<dbReference type="GeneID" id="94231631"/>
<dbReference type="InterPro" id="IPR054787">
    <property type="entry name" value="TrlF_ATPase"/>
</dbReference>
<evidence type="ECO:0000313" key="4">
    <source>
        <dbReference type="Proteomes" id="UP001569175"/>
    </source>
</evidence>
<protein>
    <submittedName>
        <fullName evidence="2">Chromosome segregation protein</fullName>
    </submittedName>
    <submittedName>
        <fullName evidence="1">TrlF family AAA-like ATPase</fullName>
    </submittedName>
</protein>
<dbReference type="Gene3D" id="3.40.50.300">
    <property type="entry name" value="P-loop containing nucleotide triphosphate hydrolases"/>
    <property type="match status" value="2"/>
</dbReference>
<dbReference type="AlphaFoldDB" id="A0A1C3J4L0"/>
<dbReference type="Gene3D" id="3.20.20.140">
    <property type="entry name" value="Metal-dependent hydrolases"/>
    <property type="match status" value="1"/>
</dbReference>
<dbReference type="InterPro" id="IPR027417">
    <property type="entry name" value="P-loop_NTPase"/>
</dbReference>
<dbReference type="SUPFAM" id="SSF89550">
    <property type="entry name" value="PHP domain-like"/>
    <property type="match status" value="1"/>
</dbReference>
<organism evidence="2 3">
    <name type="scientific">Vibrio atlanticus</name>
    <dbReference type="NCBI Taxonomy" id="693153"/>
    <lineage>
        <taxon>Bacteria</taxon>
        <taxon>Pseudomonadati</taxon>
        <taxon>Pseudomonadota</taxon>
        <taxon>Gammaproteobacteria</taxon>
        <taxon>Vibrionales</taxon>
        <taxon>Vibrionaceae</taxon>
        <taxon>Vibrio</taxon>
    </lineage>
</organism>
<sequence>MSNVHSRFSHGSEWIRADFHLHTRADKEFKYSGSENDYINSYVAGLEKAGIGLGVISNHNKFELDEFKQMRKKARKKGVGLLPGVELSVKDGQAGVHTLVIFSDEWVINKENENYIQSFLNVTFAGQANFEQENARSNHDLKETVRELDKFERDYFLVFAHVEADNGLWGALKPGPIGDLFASEAFRKRVLGFQKVATRDKKDKLISVMNGYFVAEVEGSDPKSIEQIGKGKISYLKVGDFSFDAVKFALINHRYRVNSQVVEVAHSHIDSIHFEGEGSLGGQTVSFSSELNTLIGIRGSGKSSVLEAIRYALNIPLGVKSMDKDYKNDLVHHLLNNGGAICINARDRHGQAYQIKRINNKAPDVMVNGVVQPGVSIRETVLYNPIYFGQKDLSSSGEGFEKDLIEKLVGDSLEPIRQQILAKKQAVIDVIKQIKKLSTDKQAKQEWFQKKQDAEFSLKIYQDNGIEEKLQKQIEFDRDERKLVDATSNAKKFYMELQDFIEEQKSILLLLSSYESKENNPFFEEYRKLYQPILEQLKLMDKIASGSATLIEPLESKLQSFKLAKNSNKEAFAEIERKLSAELREKGIQSLKIEDFRKIKTQIDQAGKVLKALELSDSKHQQLKGDLTDELCKLEQLRTEEFNQIEKCIARVNQQDSPLKILASYKSNSTSTLNMMQDAYRGSGIRGTTLQGLIEKFGDFCSMRNAWDDVRKMVSNYEVFNEYFQKNIEELLTWQVPNQYVIEYHGKALKQHSLGQRASALMLFVLSQQDNDVVIIDQPEDDLDNQTIYDDVIKMLTKLKPSTQFIFATHNANIPVLGDAEQVVCCRYDDQKTELFSGSIDNKQVQQQIVSIMEGGQEAFDKRKQVYEVWKS</sequence>
<keyword evidence="4" id="KW-1185">Reference proteome</keyword>
<evidence type="ECO:0000313" key="1">
    <source>
        <dbReference type="EMBL" id="MEZ8055248.1"/>
    </source>
</evidence>
<accession>A0A1C3J4L0</accession>
<evidence type="ECO:0000313" key="3">
    <source>
        <dbReference type="Proteomes" id="UP000092876"/>
    </source>
</evidence>
<reference evidence="1 4" key="3">
    <citation type="submission" date="2024-06" db="EMBL/GenBank/DDBJ databases">
        <authorList>
            <person name="Steensen K."/>
            <person name="Seneca J."/>
            <person name="Bartlau N."/>
            <person name="Yu A.X."/>
            <person name="Polz M.F."/>
        </authorList>
    </citation>
    <scope>NUCLEOTIDE SEQUENCE [LARGE SCALE GENOMIC DNA]</scope>
    <source>
        <strain evidence="1 4">1F9</strain>
    </source>
</reference>
<reference evidence="3" key="1">
    <citation type="submission" date="2016-06" db="EMBL/GenBank/DDBJ databases">
        <authorList>
            <person name="Rodrigo-Torres Lidia"/>
            <person name="Arahal R.David."/>
        </authorList>
    </citation>
    <scope>NUCLEOTIDE SEQUENCE [LARGE SCALE GENOMIC DNA]</scope>
    <source>
        <strain evidence="3">CECT 7223</strain>
    </source>
</reference>
<dbReference type="Proteomes" id="UP001569175">
    <property type="component" value="Unassembled WGS sequence"/>
</dbReference>
<dbReference type="InterPro" id="IPR016195">
    <property type="entry name" value="Pol/histidinol_Pase-like"/>
</dbReference>